<evidence type="ECO:0000313" key="4">
    <source>
        <dbReference type="WBParaSite" id="ECPE_0000225001-mRNA-1"/>
    </source>
</evidence>
<evidence type="ECO:0000256" key="1">
    <source>
        <dbReference type="SAM" id="MobiDB-lite"/>
    </source>
</evidence>
<accession>A0A183A5L5</accession>
<feature type="region of interest" description="Disordered" evidence="1">
    <location>
        <begin position="75"/>
        <end position="100"/>
    </location>
</feature>
<reference evidence="2 3" key="2">
    <citation type="submission" date="2018-11" db="EMBL/GenBank/DDBJ databases">
        <authorList>
            <consortium name="Pathogen Informatics"/>
        </authorList>
    </citation>
    <scope>NUCLEOTIDE SEQUENCE [LARGE SCALE GENOMIC DNA]</scope>
    <source>
        <strain evidence="2 3">Egypt</strain>
    </source>
</reference>
<feature type="region of interest" description="Disordered" evidence="1">
    <location>
        <begin position="1"/>
        <end position="24"/>
    </location>
</feature>
<name>A0A183A5L5_9TREM</name>
<proteinExistence type="predicted"/>
<dbReference type="Proteomes" id="UP000272942">
    <property type="component" value="Unassembled WGS sequence"/>
</dbReference>
<feature type="compositionally biased region" description="Basic and acidic residues" evidence="1">
    <location>
        <begin position="8"/>
        <end position="20"/>
    </location>
</feature>
<evidence type="ECO:0000313" key="2">
    <source>
        <dbReference type="EMBL" id="VDP65901.1"/>
    </source>
</evidence>
<dbReference type="AlphaFoldDB" id="A0A183A5L5"/>
<reference evidence="4" key="1">
    <citation type="submission" date="2016-06" db="UniProtKB">
        <authorList>
            <consortium name="WormBaseParasite"/>
        </authorList>
    </citation>
    <scope>IDENTIFICATION</scope>
</reference>
<dbReference type="WBParaSite" id="ECPE_0000225001-mRNA-1">
    <property type="protein sequence ID" value="ECPE_0000225001-mRNA-1"/>
    <property type="gene ID" value="ECPE_0000225001"/>
</dbReference>
<feature type="region of interest" description="Disordered" evidence="1">
    <location>
        <begin position="41"/>
        <end position="60"/>
    </location>
</feature>
<gene>
    <name evidence="2" type="ORF">ECPE_LOCUS2250</name>
</gene>
<dbReference type="OrthoDB" id="6227234at2759"/>
<feature type="compositionally biased region" description="Polar residues" evidence="1">
    <location>
        <begin position="142"/>
        <end position="154"/>
    </location>
</feature>
<feature type="compositionally biased region" description="Polar residues" evidence="1">
    <location>
        <begin position="170"/>
        <end position="180"/>
    </location>
</feature>
<evidence type="ECO:0000313" key="3">
    <source>
        <dbReference type="Proteomes" id="UP000272942"/>
    </source>
</evidence>
<organism evidence="4">
    <name type="scientific">Echinostoma caproni</name>
    <dbReference type="NCBI Taxonomy" id="27848"/>
    <lineage>
        <taxon>Eukaryota</taxon>
        <taxon>Metazoa</taxon>
        <taxon>Spiralia</taxon>
        <taxon>Lophotrochozoa</taxon>
        <taxon>Platyhelminthes</taxon>
        <taxon>Trematoda</taxon>
        <taxon>Digenea</taxon>
        <taxon>Plagiorchiida</taxon>
        <taxon>Echinostomata</taxon>
        <taxon>Echinostomatoidea</taxon>
        <taxon>Echinostomatidae</taxon>
        <taxon>Echinostoma</taxon>
    </lineage>
</organism>
<feature type="region of interest" description="Disordered" evidence="1">
    <location>
        <begin position="142"/>
        <end position="180"/>
    </location>
</feature>
<protein>
    <submittedName>
        <fullName evidence="4">Death domain-containing protein</fullName>
    </submittedName>
</protein>
<keyword evidence="3" id="KW-1185">Reference proteome</keyword>
<dbReference type="EMBL" id="UZAN01039493">
    <property type="protein sequence ID" value="VDP65901.1"/>
    <property type="molecule type" value="Genomic_DNA"/>
</dbReference>
<sequence length="773" mass="86444">MASSACRMKPENPVEARDRASSPIINVERDTVSCAAVLVNDTSNHNGNSNPDTEISSPTAFRSISKAEEVVSNTAKLLAPNKPDKLPGSLRSNTSEEDQRALITRSSTYDTSSNSEALSQPVIVQEAPARITSPKETQFSITLQPITEGSSQSGPKPEVGQRREKKSSTKNHVVSPTNNKHSFSVFLSGSPNSENCGFPRGRQTVTTSLRVHRIYPKPPRLRREAVEGKPVPRPSSEIIRPLKPFVKPDGKPVSNRFVTKPMNNAELPENKGIEIKDAFDTLNANIQSIILRLHDFNVIPGGPWRGIIYLVIKKTIVISDIILKIEECLKISSDRKTSGFEKREEHKYTCMSSDSTKEQREPPGKFTYDLSEFQQSATATAKRNETCYLPYYGPVEFKPGHYAIPCIFPISSTSHPSFSLRQDANTPNASELLHSYHIYATLRCLADDSNKPVEIDTGKLPLKVMSCGPLPQELDNGDIIPALVQTFALSDVNLMFQTESLTVQDGDTIRFYLFADKIGVIKHVRGFLLQAFHVPCLNIGVEKSSQKDKKLSDNVVVRDQTEPIPMTTDFATPFSPEAEAKSVERLDQSVQQCGFYVSSLDSDDQISSEATLTSPPDVPWEKRKAGCTISLNIPTRTVPQINMEQVRVVYYARIIVQLKKKTIAYSIPISVVETRLSPWQIRRILPMDQFYSYEGPIMAYPIFCKLDTVYEKPFCAKVRIWFDLERHPLSNVAEVLSLTKVLMKTIEHENYGLHIGEVYKAHIVKVTETKEEL</sequence>